<dbReference type="Gene3D" id="3.40.190.10">
    <property type="entry name" value="Periplasmic binding protein-like II"/>
    <property type="match status" value="2"/>
</dbReference>
<reference evidence="1" key="1">
    <citation type="submission" date="2020-09" db="EMBL/GenBank/DDBJ databases">
        <title>A novel bacterium of genus Paenibacillus, isolated from South China Sea.</title>
        <authorList>
            <person name="Huang H."/>
            <person name="Mo K."/>
            <person name="Hu Y."/>
        </authorList>
    </citation>
    <scope>NUCLEOTIDE SEQUENCE</scope>
    <source>
        <strain evidence="1">IB182496</strain>
    </source>
</reference>
<dbReference type="Pfam" id="PF13416">
    <property type="entry name" value="SBP_bac_8"/>
    <property type="match status" value="1"/>
</dbReference>
<dbReference type="InterPro" id="IPR050490">
    <property type="entry name" value="Bact_solute-bd_prot1"/>
</dbReference>
<organism evidence="1 2">
    <name type="scientific">Paenibacillus sabuli</name>
    <dbReference type="NCBI Taxonomy" id="2772509"/>
    <lineage>
        <taxon>Bacteria</taxon>
        <taxon>Bacillati</taxon>
        <taxon>Bacillota</taxon>
        <taxon>Bacilli</taxon>
        <taxon>Bacillales</taxon>
        <taxon>Paenibacillaceae</taxon>
        <taxon>Paenibacillus</taxon>
    </lineage>
</organism>
<dbReference type="EMBL" id="JACXIZ010000028">
    <property type="protein sequence ID" value="MBD2846846.1"/>
    <property type="molecule type" value="Genomic_DNA"/>
</dbReference>
<evidence type="ECO:0000313" key="2">
    <source>
        <dbReference type="Proteomes" id="UP000621560"/>
    </source>
</evidence>
<dbReference type="SUPFAM" id="SSF53850">
    <property type="entry name" value="Periplasmic binding protein-like II"/>
    <property type="match status" value="1"/>
</dbReference>
<dbReference type="Proteomes" id="UP000621560">
    <property type="component" value="Unassembled WGS sequence"/>
</dbReference>
<gene>
    <name evidence="1" type="ORF">IDH44_16740</name>
</gene>
<comment type="caution">
    <text evidence="1">The sequence shown here is derived from an EMBL/GenBank/DDBJ whole genome shotgun (WGS) entry which is preliminary data.</text>
</comment>
<accession>A0A927BVU9</accession>
<proteinExistence type="predicted"/>
<dbReference type="InterPro" id="IPR006059">
    <property type="entry name" value="SBP"/>
</dbReference>
<protein>
    <submittedName>
        <fullName evidence="1">Extracellular solute-binding protein</fullName>
    </submittedName>
</protein>
<keyword evidence="2" id="KW-1185">Reference proteome</keyword>
<dbReference type="AlphaFoldDB" id="A0A927BVU9"/>
<name>A0A927BVU9_9BACL</name>
<dbReference type="PANTHER" id="PTHR43649">
    <property type="entry name" value="ARABINOSE-BINDING PROTEIN-RELATED"/>
    <property type="match status" value="1"/>
</dbReference>
<sequence length="478" mass="51184">MLEERNGASQTAGGKKAVRKKAALAAMVTAAMLLLAACGGNNDGTSGGNSDDAGGANNTAGNGESTAVEGSVELKVFGGSASDALGARADNQKEIEQTVLDGFIAENPEVKSVTWDAQGPVADQVTRMMTANLGGEYMDMVACAANPTNTTFIDKGILKDITADIEPFKDRIDPSALNAYSRDGKVYGIPIATMSTSTFYYNKDLFAELGLEVPTTYEELLTVSEAVKEAGHMAVIHQGKNAWYWPMWLMETLAQTSGDSVGKTESNLSGETKFTDEADVEALRLVGQFVEDGIIDGNTLTVDTDGMRSAFASQQAAMYYGGTWELSWLQDNVTDFEYGAFEFPKLPDTIGDPKHGGGPDYGICVSSNIKDDNQEYAIKLMEYLTRPEVADQYLGIYKPIFASIEGVTLSDEPIAQDLQGHYDNTVRFLDWIWPVEVKDAIASSLQGIAGGMVSAEEAAATIQAAYDQLVADGYVYGE</sequence>
<evidence type="ECO:0000313" key="1">
    <source>
        <dbReference type="EMBL" id="MBD2846846.1"/>
    </source>
</evidence>
<dbReference type="RefSeq" id="WP_190919607.1">
    <property type="nucleotide sequence ID" value="NZ_JACXIZ010000028.1"/>
</dbReference>